<comment type="caution">
    <text evidence="1">The sequence shown here is derived from an EMBL/GenBank/DDBJ whole genome shotgun (WGS) entry which is preliminary data.</text>
</comment>
<gene>
    <name evidence="1" type="ORF">BA92_01400</name>
</gene>
<organism evidence="1 2">
    <name type="scientific">Sanguibacteroides justesenii</name>
    <dbReference type="NCBI Taxonomy" id="1547597"/>
    <lineage>
        <taxon>Bacteria</taxon>
        <taxon>Pseudomonadati</taxon>
        <taxon>Bacteroidota</taxon>
        <taxon>Bacteroidia</taxon>
        <taxon>Bacteroidales</taxon>
        <taxon>Porphyromonadaceae</taxon>
        <taxon>Sanguibacteroides</taxon>
    </lineage>
</organism>
<evidence type="ECO:0000313" key="1">
    <source>
        <dbReference type="EMBL" id="KIO46558.1"/>
    </source>
</evidence>
<name>A0A0C3MIQ6_9PORP</name>
<evidence type="ECO:0000313" key="2">
    <source>
        <dbReference type="Proteomes" id="UP000031980"/>
    </source>
</evidence>
<keyword evidence="2" id="KW-1185">Reference proteome</keyword>
<dbReference type="AlphaFoldDB" id="A0A0C3MIQ6"/>
<accession>A0A0C3MIQ6</accession>
<reference evidence="1 2" key="1">
    <citation type="submission" date="2014-07" db="EMBL/GenBank/DDBJ databases">
        <title>Porphyromonadaceae bacterium OUH 308042 = ATCC BAA-2681 = DSM 28342 draft genome.</title>
        <authorList>
            <person name="Sydenham T.V."/>
            <person name="Hasman H."/>
            <person name="Justensen U.S."/>
        </authorList>
    </citation>
    <scope>NUCLEOTIDE SEQUENCE [LARGE SCALE GENOMIC DNA]</scope>
    <source>
        <strain evidence="1 2">OUH 308042</strain>
    </source>
</reference>
<dbReference type="Proteomes" id="UP000031980">
    <property type="component" value="Unassembled WGS sequence"/>
</dbReference>
<dbReference type="EMBL" id="JPIU01000025">
    <property type="protein sequence ID" value="KIO46558.1"/>
    <property type="molecule type" value="Genomic_DNA"/>
</dbReference>
<protein>
    <submittedName>
        <fullName evidence="1">Uncharacterized protein</fullName>
    </submittedName>
</protein>
<proteinExistence type="predicted"/>
<sequence>MEKARVNYTGFFILYQTTYINIMNVLKFRRTSADSARRIQKAAELISEKVWALIATIPQIT</sequence>